<comment type="caution">
    <text evidence="3">The sequence shown here is derived from an EMBL/GenBank/DDBJ whole genome shotgun (WGS) entry which is preliminary data.</text>
</comment>
<feature type="domain" description="EF-hand" evidence="2">
    <location>
        <begin position="280"/>
        <end position="307"/>
    </location>
</feature>
<evidence type="ECO:0000256" key="1">
    <source>
        <dbReference type="ARBA" id="ARBA00022837"/>
    </source>
</evidence>
<dbReference type="GO" id="GO:0005634">
    <property type="term" value="C:nucleus"/>
    <property type="evidence" value="ECO:0007669"/>
    <property type="project" value="TreeGrafter"/>
</dbReference>
<dbReference type="PROSITE" id="PS50222">
    <property type="entry name" value="EF_HAND_2"/>
    <property type="match status" value="6"/>
</dbReference>
<sequence length="340" mass="39495">MTPGEALLTEGPEGRRTEARKARNYLIQYFNPTTKRFRNVTASQFADIWNHFDEDGNGFIDGEELQTFLSKLAECIIQPQQAPELSEKDMKELLAEVMSVIDTNKDNRIDLRELSQLLPTDEEFILLFQRETRLHSSVDFMRIWKEFDKDHSGYIEADELKDFLALLVQQSTLADENSEEKLLEYTDSILKLFDHNGDGKLQLSEMSRLLPVKENFLCRPIFKRAGRITVADVDRVFELYDTDKNGMIEDDELSGFLKDLLELVYDDYDETDLEYTKATILRNWDVNQDGKINMEEMRMLLLAYSTREMEQVRETCKTEITDVTTPLSNPHQSGQTSKVI</sequence>
<dbReference type="InterPro" id="IPR002048">
    <property type="entry name" value="EF_hand_dom"/>
</dbReference>
<feature type="domain" description="EF-hand" evidence="2">
    <location>
        <begin position="181"/>
        <end position="216"/>
    </location>
</feature>
<dbReference type="EMBL" id="CAXLJL010000014">
    <property type="protein sequence ID" value="CAL5129706.1"/>
    <property type="molecule type" value="Genomic_DNA"/>
</dbReference>
<organism evidence="3 4">
    <name type="scientific">Calicophoron daubneyi</name>
    <name type="common">Rumen fluke</name>
    <name type="synonym">Paramphistomum daubneyi</name>
    <dbReference type="NCBI Taxonomy" id="300641"/>
    <lineage>
        <taxon>Eukaryota</taxon>
        <taxon>Metazoa</taxon>
        <taxon>Spiralia</taxon>
        <taxon>Lophotrochozoa</taxon>
        <taxon>Platyhelminthes</taxon>
        <taxon>Trematoda</taxon>
        <taxon>Digenea</taxon>
        <taxon>Plagiorchiida</taxon>
        <taxon>Pronocephalata</taxon>
        <taxon>Paramphistomoidea</taxon>
        <taxon>Paramphistomidae</taxon>
        <taxon>Calicophoron</taxon>
    </lineage>
</organism>
<dbReference type="GO" id="GO:0005509">
    <property type="term" value="F:calcium ion binding"/>
    <property type="evidence" value="ECO:0007669"/>
    <property type="project" value="InterPro"/>
</dbReference>
<proteinExistence type="predicted"/>
<evidence type="ECO:0000313" key="3">
    <source>
        <dbReference type="EMBL" id="CAL5129706.1"/>
    </source>
</evidence>
<dbReference type="AlphaFoldDB" id="A0AAV2T138"/>
<dbReference type="PANTHER" id="PTHR19972">
    <property type="entry name" value="CALBINDIN"/>
    <property type="match status" value="1"/>
</dbReference>
<protein>
    <recommendedName>
        <fullName evidence="2">EF-hand domain-containing protein</fullName>
    </recommendedName>
</protein>
<evidence type="ECO:0000313" key="4">
    <source>
        <dbReference type="Proteomes" id="UP001497525"/>
    </source>
</evidence>
<accession>A0AAV2T138</accession>
<reference evidence="3" key="1">
    <citation type="submission" date="2024-06" db="EMBL/GenBank/DDBJ databases">
        <authorList>
            <person name="Liu X."/>
            <person name="Lenzi L."/>
            <person name="Haldenby T S."/>
            <person name="Uol C."/>
        </authorList>
    </citation>
    <scope>NUCLEOTIDE SEQUENCE</scope>
</reference>
<dbReference type="GO" id="GO:0099509">
    <property type="term" value="P:regulation of presynaptic cytosolic calcium ion concentration"/>
    <property type="evidence" value="ECO:0007669"/>
    <property type="project" value="TreeGrafter"/>
</dbReference>
<dbReference type="GO" id="GO:0005829">
    <property type="term" value="C:cytosol"/>
    <property type="evidence" value="ECO:0007669"/>
    <property type="project" value="TreeGrafter"/>
</dbReference>
<evidence type="ECO:0000259" key="2">
    <source>
        <dbReference type="PROSITE" id="PS50222"/>
    </source>
</evidence>
<dbReference type="PANTHER" id="PTHR19972:SF10">
    <property type="entry name" value="CALBINDIN-32"/>
    <property type="match status" value="1"/>
</dbReference>
<dbReference type="InterPro" id="IPR011992">
    <property type="entry name" value="EF-hand-dom_pair"/>
</dbReference>
<dbReference type="Gene3D" id="1.10.238.10">
    <property type="entry name" value="EF-hand"/>
    <property type="match status" value="3"/>
</dbReference>
<dbReference type="GO" id="GO:0030425">
    <property type="term" value="C:dendrite"/>
    <property type="evidence" value="ECO:0007669"/>
    <property type="project" value="TreeGrafter"/>
</dbReference>
<gene>
    <name evidence="3" type="ORF">CDAUBV1_LOCUS780</name>
</gene>
<dbReference type="InterPro" id="IPR051001">
    <property type="entry name" value="Calbindin_Ca-bind"/>
</dbReference>
<dbReference type="Proteomes" id="UP001497525">
    <property type="component" value="Unassembled WGS sequence"/>
</dbReference>
<keyword evidence="1" id="KW-0106">Calcium</keyword>
<dbReference type="PROSITE" id="PS00018">
    <property type="entry name" value="EF_HAND_1"/>
    <property type="match status" value="6"/>
</dbReference>
<name>A0AAV2T138_CALDB</name>
<dbReference type="Pfam" id="PF13499">
    <property type="entry name" value="EF-hand_7"/>
    <property type="match status" value="3"/>
</dbReference>
<feature type="domain" description="EF-hand" evidence="2">
    <location>
        <begin position="135"/>
        <end position="170"/>
    </location>
</feature>
<feature type="domain" description="EF-hand" evidence="2">
    <location>
        <begin position="89"/>
        <end position="124"/>
    </location>
</feature>
<feature type="domain" description="EF-hand" evidence="2">
    <location>
        <begin position="228"/>
        <end position="263"/>
    </location>
</feature>
<feature type="domain" description="EF-hand" evidence="2">
    <location>
        <begin position="40"/>
        <end position="75"/>
    </location>
</feature>
<dbReference type="GO" id="GO:0043195">
    <property type="term" value="C:terminal bouton"/>
    <property type="evidence" value="ECO:0007669"/>
    <property type="project" value="TreeGrafter"/>
</dbReference>
<dbReference type="SMART" id="SM00054">
    <property type="entry name" value="EFh"/>
    <property type="match status" value="6"/>
</dbReference>
<dbReference type="SUPFAM" id="SSF47473">
    <property type="entry name" value="EF-hand"/>
    <property type="match status" value="2"/>
</dbReference>
<dbReference type="GO" id="GO:1900271">
    <property type="term" value="P:regulation of long-term synaptic potentiation"/>
    <property type="evidence" value="ECO:0007669"/>
    <property type="project" value="TreeGrafter"/>
</dbReference>
<dbReference type="InterPro" id="IPR018247">
    <property type="entry name" value="EF_Hand_1_Ca_BS"/>
</dbReference>